<comment type="function">
    <text evidence="13">Catalyzes the conversion of long-chain fatty acids to their active form acyl-CoAs for both synthesis of cellular lipids, and degradation via beta-oxidation.</text>
</comment>
<evidence type="ECO:0000256" key="12">
    <source>
        <dbReference type="ARBA" id="ARBA00049139"/>
    </source>
</evidence>
<sequence>MAVSNPISLDINLEKQSVILKGEEKIRVSTFVDHENGKYFVEDYFDGVTTMYEAMCSGEKQSANGPCYGHIPEGEKTFKWISYREAMEMAFHFGSALIEKGFKPGQETYVGIYSQNRTEWAITDLTCSSFSMIGVSLYDSLGVGSSKFIINTAELGVVVCDTLKKAESLLKLKEENEVPTLKLLVVMEPLSEEQVNEAKQKEVELVTFQEMVEFGKEHEKETMLPSKDDIYCVCFTSGTTGDPKGVQLSHGNMIANITATYLNVKVGMSLSPSDRYLSYLPLAHMFERCCQAIIIVCGAQIGFFRGDIRKVADDLDILKPTLFITVPRLLNRIYDKIVGEVEKTKGLKKTIFNYAYRKKKSDVAKGVVRKNTFWDKLVFQKMQAKLGGEVKLMLVSSAPMSKDVLAFIRVCFGCWVIEAYGQTESTAAITCTIAGDNTVGHVGPPTPNFMVKLVDVPEKDYSAAEGKGEVCCKGPCVFKGYLKQPDLTKEAIDEDGWLHTGDIGEWLPEGTLKIIDRKKNIFKLAQGEYLAPEKIELAYLTSPLIAQMFIYGNSLKAHCVAIVVPDEQELTKLAASHGWEEDFKQLCESKDVKEKVMVELGKVATECKLNGFEKAKNILLHSEPFTIENGLLTPTFKNKRAAFEKKFAEELEALYAES</sequence>
<dbReference type="EMBL" id="JAIZAY010000003">
    <property type="protein sequence ID" value="KAJ8044357.1"/>
    <property type="molecule type" value="Genomic_DNA"/>
</dbReference>
<keyword evidence="2 13" id="KW-0436">Ligase</keyword>
<dbReference type="GO" id="GO:0016020">
    <property type="term" value="C:membrane"/>
    <property type="evidence" value="ECO:0007669"/>
    <property type="project" value="TreeGrafter"/>
</dbReference>
<accession>A0A9Q1CFF9</accession>
<dbReference type="Proteomes" id="UP001152320">
    <property type="component" value="Chromosome 3"/>
</dbReference>
<dbReference type="PANTHER" id="PTHR43272:SF107">
    <property type="entry name" value="LONG-CHAIN-FATTY-ACID--COA LIGASE 5"/>
    <property type="match status" value="1"/>
</dbReference>
<comment type="catalytic activity">
    <reaction evidence="6">
        <text>5-hydroxy-(6E,8Z,11Z,14Z)-eicosatetraenoate + ATP + CoA = 5-hydroxy-(6E,8Z,11Z,14Z)-eicosatetraenoyl-CoA + AMP + diphosphate</text>
        <dbReference type="Rhea" id="RHEA:52108"/>
        <dbReference type="ChEBI" id="CHEBI:30616"/>
        <dbReference type="ChEBI" id="CHEBI:33019"/>
        <dbReference type="ChEBI" id="CHEBI:57287"/>
        <dbReference type="ChEBI" id="CHEBI:65341"/>
        <dbReference type="ChEBI" id="CHEBI:136407"/>
        <dbReference type="ChEBI" id="CHEBI:456215"/>
    </reaction>
    <physiologicalReaction direction="left-to-right" evidence="6">
        <dbReference type="Rhea" id="RHEA:52109"/>
    </physiologicalReaction>
</comment>
<evidence type="ECO:0000256" key="13">
    <source>
        <dbReference type="RuleBase" id="RU369030"/>
    </source>
</evidence>
<comment type="catalytic activity">
    <reaction evidence="8">
        <text>12-hydroxy-(5Z,8Z,10E,14Z)-eicosatetraenoate + ATP + CoA = 12-hydroxy-(5Z,8Z,10E,14Z)-eicosatetraenoyl-CoA + AMP + diphosphate</text>
        <dbReference type="Rhea" id="RHEA:52112"/>
        <dbReference type="ChEBI" id="CHEBI:30616"/>
        <dbReference type="ChEBI" id="CHEBI:33019"/>
        <dbReference type="ChEBI" id="CHEBI:57287"/>
        <dbReference type="ChEBI" id="CHEBI:90718"/>
        <dbReference type="ChEBI" id="CHEBI:136408"/>
        <dbReference type="ChEBI" id="CHEBI:456215"/>
    </reaction>
    <physiologicalReaction direction="left-to-right" evidence="8">
        <dbReference type="Rhea" id="RHEA:52113"/>
    </physiologicalReaction>
</comment>
<evidence type="ECO:0000313" key="16">
    <source>
        <dbReference type="Proteomes" id="UP001152320"/>
    </source>
</evidence>
<evidence type="ECO:0000256" key="7">
    <source>
        <dbReference type="ARBA" id="ARBA00024484"/>
    </source>
</evidence>
<evidence type="ECO:0000256" key="3">
    <source>
        <dbReference type="ARBA" id="ARBA00022741"/>
    </source>
</evidence>
<evidence type="ECO:0000259" key="14">
    <source>
        <dbReference type="Pfam" id="PF00501"/>
    </source>
</evidence>
<evidence type="ECO:0000256" key="1">
    <source>
        <dbReference type="ARBA" id="ARBA00006432"/>
    </source>
</evidence>
<evidence type="ECO:0000256" key="9">
    <source>
        <dbReference type="ARBA" id="ARBA00024532"/>
    </source>
</evidence>
<evidence type="ECO:0000256" key="2">
    <source>
        <dbReference type="ARBA" id="ARBA00022598"/>
    </source>
</evidence>
<dbReference type="Gene3D" id="3.40.50.12780">
    <property type="entry name" value="N-terminal domain of ligase-like"/>
    <property type="match status" value="1"/>
</dbReference>
<evidence type="ECO:0000256" key="6">
    <source>
        <dbReference type="ARBA" id="ARBA00024469"/>
    </source>
</evidence>
<evidence type="ECO:0000256" key="4">
    <source>
        <dbReference type="ARBA" id="ARBA00022832"/>
    </source>
</evidence>
<comment type="catalytic activity">
    <reaction evidence="7">
        <text>a long-chain fatty acid + ATP + CoA = a long-chain fatty acyl-CoA + AMP + diphosphate</text>
        <dbReference type="Rhea" id="RHEA:15421"/>
        <dbReference type="ChEBI" id="CHEBI:30616"/>
        <dbReference type="ChEBI" id="CHEBI:33019"/>
        <dbReference type="ChEBI" id="CHEBI:57287"/>
        <dbReference type="ChEBI" id="CHEBI:57560"/>
        <dbReference type="ChEBI" id="CHEBI:83139"/>
        <dbReference type="ChEBI" id="CHEBI:456215"/>
        <dbReference type="EC" id="6.2.1.3"/>
    </reaction>
    <physiologicalReaction direction="left-to-right" evidence="7">
        <dbReference type="Rhea" id="RHEA:15422"/>
    </physiologicalReaction>
</comment>
<protein>
    <recommendedName>
        <fullName evidence="13">Long-chain-fatty-acid--CoA ligase</fullName>
        <ecNumber evidence="13">6.2.1.3</ecNumber>
    </recommendedName>
</protein>
<dbReference type="InterPro" id="IPR045311">
    <property type="entry name" value="LC-FACS_euk"/>
</dbReference>
<dbReference type="CDD" id="cd05927">
    <property type="entry name" value="LC-FACS_euk"/>
    <property type="match status" value="1"/>
</dbReference>
<keyword evidence="4 13" id="KW-0276">Fatty acid metabolism</keyword>
<evidence type="ECO:0000256" key="8">
    <source>
        <dbReference type="ARBA" id="ARBA00024495"/>
    </source>
</evidence>
<proteinExistence type="inferred from homology"/>
<dbReference type="SUPFAM" id="SSF56801">
    <property type="entry name" value="Acetyl-CoA synthetase-like"/>
    <property type="match status" value="1"/>
</dbReference>
<comment type="catalytic activity">
    <reaction evidence="12">
        <text>hexadecanoate + ATP + CoA = hexadecanoyl-CoA + AMP + diphosphate</text>
        <dbReference type="Rhea" id="RHEA:30751"/>
        <dbReference type="ChEBI" id="CHEBI:7896"/>
        <dbReference type="ChEBI" id="CHEBI:30616"/>
        <dbReference type="ChEBI" id="CHEBI:33019"/>
        <dbReference type="ChEBI" id="CHEBI:57287"/>
        <dbReference type="ChEBI" id="CHEBI:57379"/>
        <dbReference type="ChEBI" id="CHEBI:456215"/>
    </reaction>
    <physiologicalReaction direction="left-to-right" evidence="12">
        <dbReference type="Rhea" id="RHEA:30752"/>
    </physiologicalReaction>
</comment>
<dbReference type="GO" id="GO:0005524">
    <property type="term" value="F:ATP binding"/>
    <property type="evidence" value="ECO:0007669"/>
    <property type="project" value="UniProtKB-KW"/>
</dbReference>
<dbReference type="InterPro" id="IPR042099">
    <property type="entry name" value="ANL_N_sf"/>
</dbReference>
<dbReference type="EC" id="6.2.1.3" evidence="13"/>
<dbReference type="Pfam" id="PF00501">
    <property type="entry name" value="AMP-binding"/>
    <property type="match status" value="1"/>
</dbReference>
<comment type="catalytic activity">
    <reaction evidence="11">
        <text>(E)-hexadec-2-enoate + ATP + CoA = (2E)-hexadecenoyl-CoA + AMP + diphosphate</text>
        <dbReference type="Rhea" id="RHEA:36139"/>
        <dbReference type="ChEBI" id="CHEBI:30616"/>
        <dbReference type="ChEBI" id="CHEBI:33019"/>
        <dbReference type="ChEBI" id="CHEBI:57287"/>
        <dbReference type="ChEBI" id="CHEBI:61526"/>
        <dbReference type="ChEBI" id="CHEBI:72745"/>
        <dbReference type="ChEBI" id="CHEBI:456215"/>
    </reaction>
    <physiologicalReaction direction="left-to-right" evidence="11">
        <dbReference type="Rhea" id="RHEA:36140"/>
    </physiologicalReaction>
</comment>
<dbReference type="PANTHER" id="PTHR43272">
    <property type="entry name" value="LONG-CHAIN-FATTY-ACID--COA LIGASE"/>
    <property type="match status" value="1"/>
</dbReference>
<name>A0A9Q1CFF9_HOLLE</name>
<dbReference type="InterPro" id="IPR020845">
    <property type="entry name" value="AMP-binding_CS"/>
</dbReference>
<evidence type="ECO:0000313" key="15">
    <source>
        <dbReference type="EMBL" id="KAJ8044357.1"/>
    </source>
</evidence>
<keyword evidence="13" id="KW-0443">Lipid metabolism</keyword>
<evidence type="ECO:0000256" key="5">
    <source>
        <dbReference type="ARBA" id="ARBA00022840"/>
    </source>
</evidence>
<keyword evidence="16" id="KW-1185">Reference proteome</keyword>
<evidence type="ECO:0000256" key="10">
    <source>
        <dbReference type="ARBA" id="ARBA00024548"/>
    </source>
</evidence>
<comment type="similarity">
    <text evidence="1 13">Belongs to the ATP-dependent AMP-binding enzyme family.</text>
</comment>
<comment type="catalytic activity">
    <reaction evidence="10">
        <text>(5Z,8Z,11Z,14Z)-eicosatetraenoate + ATP + CoA = (5Z,8Z,11Z,14Z)-eicosatetraenoyl-CoA + AMP + diphosphate</text>
        <dbReference type="Rhea" id="RHEA:19713"/>
        <dbReference type="ChEBI" id="CHEBI:30616"/>
        <dbReference type="ChEBI" id="CHEBI:32395"/>
        <dbReference type="ChEBI" id="CHEBI:33019"/>
        <dbReference type="ChEBI" id="CHEBI:57287"/>
        <dbReference type="ChEBI" id="CHEBI:57368"/>
        <dbReference type="ChEBI" id="CHEBI:456215"/>
        <dbReference type="EC" id="6.2.1.15"/>
    </reaction>
    <physiologicalReaction direction="left-to-right" evidence="10">
        <dbReference type="Rhea" id="RHEA:19714"/>
    </physiologicalReaction>
</comment>
<comment type="catalytic activity">
    <reaction evidence="9">
        <text>15-hydroxy-(5Z,8Z,11Z,13E)-eicosatetraenoate + ATP + CoA = 15-hydroxy-(5Z,8Z,11Z,13E)-eicosatetraenoyl-CoA + AMP + diphosphate</text>
        <dbReference type="Rhea" id="RHEA:52116"/>
        <dbReference type="ChEBI" id="CHEBI:30616"/>
        <dbReference type="ChEBI" id="CHEBI:33019"/>
        <dbReference type="ChEBI" id="CHEBI:57287"/>
        <dbReference type="ChEBI" id="CHEBI:78832"/>
        <dbReference type="ChEBI" id="CHEBI:136409"/>
        <dbReference type="ChEBI" id="CHEBI:456215"/>
    </reaction>
    <physiologicalReaction direction="left-to-right" evidence="9">
        <dbReference type="Rhea" id="RHEA:52117"/>
    </physiologicalReaction>
</comment>
<keyword evidence="3 13" id="KW-0547">Nucleotide-binding</keyword>
<dbReference type="InterPro" id="IPR000873">
    <property type="entry name" value="AMP-dep_synth/lig_dom"/>
</dbReference>
<dbReference type="AlphaFoldDB" id="A0A9Q1CFF9"/>
<dbReference type="GO" id="GO:0047676">
    <property type="term" value="F:arachidonate-CoA ligase activity"/>
    <property type="evidence" value="ECO:0007669"/>
    <property type="project" value="UniProtKB-EC"/>
</dbReference>
<comment type="caution">
    <text evidence="15">The sequence shown here is derived from an EMBL/GenBank/DDBJ whole genome shotgun (WGS) entry which is preliminary data.</text>
</comment>
<organism evidence="15 16">
    <name type="scientific">Holothuria leucospilota</name>
    <name type="common">Black long sea cucumber</name>
    <name type="synonym">Mertensiothuria leucospilota</name>
    <dbReference type="NCBI Taxonomy" id="206669"/>
    <lineage>
        <taxon>Eukaryota</taxon>
        <taxon>Metazoa</taxon>
        <taxon>Echinodermata</taxon>
        <taxon>Eleutherozoa</taxon>
        <taxon>Echinozoa</taxon>
        <taxon>Holothuroidea</taxon>
        <taxon>Aspidochirotacea</taxon>
        <taxon>Aspidochirotida</taxon>
        <taxon>Holothuriidae</taxon>
        <taxon>Holothuria</taxon>
    </lineage>
</organism>
<dbReference type="PROSITE" id="PS00455">
    <property type="entry name" value="AMP_BINDING"/>
    <property type="match status" value="1"/>
</dbReference>
<evidence type="ECO:0000256" key="11">
    <source>
        <dbReference type="ARBA" id="ARBA00024565"/>
    </source>
</evidence>
<reference evidence="15" key="1">
    <citation type="submission" date="2021-10" db="EMBL/GenBank/DDBJ databases">
        <title>Tropical sea cucumber genome reveals ecological adaptation and Cuvierian tubules defense mechanism.</title>
        <authorList>
            <person name="Chen T."/>
        </authorList>
    </citation>
    <scope>NUCLEOTIDE SEQUENCE</scope>
    <source>
        <strain evidence="15">Nanhai2018</strain>
        <tissue evidence="15">Muscle</tissue>
    </source>
</reference>
<feature type="domain" description="AMP-dependent synthetase/ligase" evidence="14">
    <location>
        <begin position="77"/>
        <end position="482"/>
    </location>
</feature>
<dbReference type="GO" id="GO:0005783">
    <property type="term" value="C:endoplasmic reticulum"/>
    <property type="evidence" value="ECO:0007669"/>
    <property type="project" value="TreeGrafter"/>
</dbReference>
<dbReference type="OrthoDB" id="1700726at2759"/>
<gene>
    <name evidence="15" type="ORF">HOLleu_07086</name>
</gene>
<keyword evidence="5 13" id="KW-0067">ATP-binding</keyword>